<reference evidence="3" key="2">
    <citation type="submission" date="2015-01" db="EMBL/GenBank/DDBJ databases">
        <title>Evolutionary Origins and Diversification of the Mycorrhizal Mutualists.</title>
        <authorList>
            <consortium name="DOE Joint Genome Institute"/>
            <consortium name="Mycorrhizal Genomics Consortium"/>
            <person name="Kohler A."/>
            <person name="Kuo A."/>
            <person name="Nagy L.G."/>
            <person name="Floudas D."/>
            <person name="Copeland A."/>
            <person name="Barry K.W."/>
            <person name="Cichocki N."/>
            <person name="Veneault-Fourrey C."/>
            <person name="LaButti K."/>
            <person name="Lindquist E.A."/>
            <person name="Lipzen A."/>
            <person name="Lundell T."/>
            <person name="Morin E."/>
            <person name="Murat C."/>
            <person name="Riley R."/>
            <person name="Ohm R."/>
            <person name="Sun H."/>
            <person name="Tunlid A."/>
            <person name="Henrissat B."/>
            <person name="Grigoriev I.V."/>
            <person name="Hibbett D.S."/>
            <person name="Martin F."/>
        </authorList>
    </citation>
    <scope>NUCLEOTIDE SEQUENCE [LARGE SCALE GENOMIC DNA]</scope>
    <source>
        <strain evidence="3">MAFF 305830</strain>
    </source>
</reference>
<dbReference type="SUPFAM" id="SSF52113">
    <property type="entry name" value="BRCT domain"/>
    <property type="match status" value="1"/>
</dbReference>
<feature type="compositionally biased region" description="Basic and acidic residues" evidence="1">
    <location>
        <begin position="380"/>
        <end position="415"/>
    </location>
</feature>
<evidence type="ECO:0000256" key="1">
    <source>
        <dbReference type="SAM" id="MobiDB-lite"/>
    </source>
</evidence>
<feature type="region of interest" description="Disordered" evidence="1">
    <location>
        <begin position="634"/>
        <end position="653"/>
    </location>
</feature>
<proteinExistence type="predicted"/>
<gene>
    <name evidence="2" type="ORF">M408DRAFT_329726</name>
</gene>
<feature type="compositionally biased region" description="Acidic residues" evidence="1">
    <location>
        <begin position="635"/>
        <end position="653"/>
    </location>
</feature>
<dbReference type="InterPro" id="IPR036420">
    <property type="entry name" value="BRCT_dom_sf"/>
</dbReference>
<feature type="compositionally biased region" description="Polar residues" evidence="1">
    <location>
        <begin position="416"/>
        <end position="425"/>
    </location>
</feature>
<sequence>METQFANFFRLEEGDRLSIAVHEQVPQHNHIAAMIRASNGIVVEDALAAHFCILSLAIPDVDGLANELVSKSKLAVHDYWIRDSVDARRLLPWYPYEMAPSTSPSNDNISGRLRMSEEEIEARDIHEFVVIMARYGPLFSSEDIYRHLIRKCPHRSVGSFEDLYAIHRIEIDSRISHIRSKLDASLAPNSDYHKRHLFNFGAPKKQTPPVVPVAPAPYGDSTMPIGNELEEQVAGERASMTRTGAAHEEVPYDPPNIEAGSNPRSPVINSLPKEVVLEVPDDSEAMEGVEHERLEQSQEAAMPSIPMEEIAEGSSHASSKPNGGITDEDKDALAKFLVKYPQGKATWPEHMKLFEKKYKRGGMRSAWAWRHVYKSETVQKHIQRLQKEKARQPRVDRGRDREPPQEPPASKDKGASKSQAGQRNSAPAAPKKSPVEEIADRDKDALARWMVENPKDTDSTSIAYFKKFHSQNKIGSTRPPSSWQKFENRHKHAIQDIQADIIREIKKQNIAPPVKLSDEDKRKLATWMLDNPVFTDTTSYFGAFRERYRNGASKSVDAWASATMTHKFELVQLQKRLMRDRQRTHPELARGLPQVTVHLIQAGQGKGKGVDRREILGDARPRKRDLYEMVTMIYDSDEAESEEEEEEEEEESD</sequence>
<organism evidence="2 3">
    <name type="scientific">Serendipita vermifera MAFF 305830</name>
    <dbReference type="NCBI Taxonomy" id="933852"/>
    <lineage>
        <taxon>Eukaryota</taxon>
        <taxon>Fungi</taxon>
        <taxon>Dikarya</taxon>
        <taxon>Basidiomycota</taxon>
        <taxon>Agaricomycotina</taxon>
        <taxon>Agaricomycetes</taxon>
        <taxon>Sebacinales</taxon>
        <taxon>Serendipitaceae</taxon>
        <taxon>Serendipita</taxon>
    </lineage>
</organism>
<feature type="region of interest" description="Disordered" evidence="1">
    <location>
        <begin position="248"/>
        <end position="268"/>
    </location>
</feature>
<dbReference type="OrthoDB" id="3161674at2759"/>
<feature type="region of interest" description="Disordered" evidence="1">
    <location>
        <begin position="380"/>
        <end position="438"/>
    </location>
</feature>
<accession>A0A0C3B7L4</accession>
<evidence type="ECO:0000313" key="3">
    <source>
        <dbReference type="Proteomes" id="UP000054097"/>
    </source>
</evidence>
<keyword evidence="3" id="KW-1185">Reference proteome</keyword>
<evidence type="ECO:0000313" key="2">
    <source>
        <dbReference type="EMBL" id="KIM28094.1"/>
    </source>
</evidence>
<dbReference type="HOGENOM" id="CLU_034679_0_0_1"/>
<evidence type="ECO:0008006" key="4">
    <source>
        <dbReference type="Google" id="ProtNLM"/>
    </source>
</evidence>
<protein>
    <recommendedName>
        <fullName evidence="4">BRCT domain-containing protein</fullName>
    </recommendedName>
</protein>
<dbReference type="Proteomes" id="UP000054097">
    <property type="component" value="Unassembled WGS sequence"/>
</dbReference>
<dbReference type="AlphaFoldDB" id="A0A0C3B7L4"/>
<dbReference type="EMBL" id="KN824295">
    <property type="protein sequence ID" value="KIM28094.1"/>
    <property type="molecule type" value="Genomic_DNA"/>
</dbReference>
<reference evidence="2 3" key="1">
    <citation type="submission" date="2014-04" db="EMBL/GenBank/DDBJ databases">
        <authorList>
            <consortium name="DOE Joint Genome Institute"/>
            <person name="Kuo A."/>
            <person name="Zuccaro A."/>
            <person name="Kohler A."/>
            <person name="Nagy L.G."/>
            <person name="Floudas D."/>
            <person name="Copeland A."/>
            <person name="Barry K.W."/>
            <person name="Cichocki N."/>
            <person name="Veneault-Fourrey C."/>
            <person name="LaButti K."/>
            <person name="Lindquist E.A."/>
            <person name="Lipzen A."/>
            <person name="Lundell T."/>
            <person name="Morin E."/>
            <person name="Murat C."/>
            <person name="Sun H."/>
            <person name="Tunlid A."/>
            <person name="Henrissat B."/>
            <person name="Grigoriev I.V."/>
            <person name="Hibbett D.S."/>
            <person name="Martin F."/>
            <person name="Nordberg H.P."/>
            <person name="Cantor M.N."/>
            <person name="Hua S.X."/>
        </authorList>
    </citation>
    <scope>NUCLEOTIDE SEQUENCE [LARGE SCALE GENOMIC DNA]</scope>
    <source>
        <strain evidence="2 3">MAFF 305830</strain>
    </source>
</reference>
<name>A0A0C3B7L4_SERVB</name>